<evidence type="ECO:0000256" key="6">
    <source>
        <dbReference type="ARBA" id="ARBA00022989"/>
    </source>
</evidence>
<protein>
    <submittedName>
        <fullName evidence="12">819_t:CDS:1</fullName>
    </submittedName>
</protein>
<feature type="region of interest" description="Disordered" evidence="9">
    <location>
        <begin position="1334"/>
        <end position="1382"/>
    </location>
</feature>
<keyword evidence="13" id="KW-1185">Reference proteome</keyword>
<feature type="compositionally biased region" description="Low complexity" evidence="9">
    <location>
        <begin position="468"/>
        <end position="479"/>
    </location>
</feature>
<feature type="transmembrane region" description="Helical" evidence="10">
    <location>
        <begin position="1058"/>
        <end position="1076"/>
    </location>
</feature>
<dbReference type="GO" id="GO:0098553">
    <property type="term" value="C:lumenal side of endoplasmic reticulum membrane"/>
    <property type="evidence" value="ECO:0007669"/>
    <property type="project" value="TreeGrafter"/>
</dbReference>
<feature type="compositionally biased region" description="Polar residues" evidence="9">
    <location>
        <begin position="379"/>
        <end position="389"/>
    </location>
</feature>
<keyword evidence="7 10" id="KW-0472">Membrane</keyword>
<dbReference type="InterPro" id="IPR006639">
    <property type="entry name" value="Preselin/SPP"/>
</dbReference>
<feature type="compositionally biased region" description="Polar residues" evidence="9">
    <location>
        <begin position="410"/>
        <end position="422"/>
    </location>
</feature>
<keyword evidence="5" id="KW-0256">Endoplasmic reticulum</keyword>
<name>A0A9N9EZK6_9GLOM</name>
<keyword evidence="4" id="KW-0378">Hydrolase</keyword>
<feature type="compositionally biased region" description="Polar residues" evidence="9">
    <location>
        <begin position="582"/>
        <end position="613"/>
    </location>
</feature>
<dbReference type="InterPro" id="IPR007369">
    <property type="entry name" value="Peptidase_A22B_SPP"/>
</dbReference>
<feature type="transmembrane region" description="Helical" evidence="10">
    <location>
        <begin position="1310"/>
        <end position="1331"/>
    </location>
</feature>
<sequence>MPNATSAVTSTQANGHASPQPSKRSGKKNRNKGSTANKVENAQGDKHGQEVPTTPVDKNVNGVIDTETSVPVSSGNESPVIPHGSVDNGSDPANKNKYIEVVAKRLRAEKKRMLKIEKAEALLNSGPEGKSKLHAEQLQNLERKNEVSTTIRMFEEVLQSMAVIEAEELKNKLRQKKAQEAERAQAIEQALKEQEAKTSVVEHFRELLTNKAADSVEEELRPTVINEIMTHVRKLKDGVDEIITRVESNETDVETSSGITYANIHAWSVNPPIEEDPETFQESTKFQTETDTIIEYDGTVPEETSAGSLTSEYVQQVQTVEITETTITNATITEPTHKSHEDSVPIDTVVITDHYTTDFSTAIQPLSEHNLFTSRPEEPQTTIAPTSTVEEPIMVPINGNEQEDIPHDAQGQTQPQALSQQPVDGRTGDQGRRQSHHQRKRPSRLQSQRGDRHFNTQPLSPSSHSNPNQQLQGQGNFSQQGGGYSGGNRSGFHGQGSRKDGGYREGGYRESGYRESGYREGGYRGYKDSPREGSFRDGRGNPARNRDNNEQSQLVEKEFSKLRVQESPESASKPSHSLEEALSSTNSAPPQRQENENAANESLYDQPTTSAVSTELKGKGKAVDLDNTVTNASDSTAAPLTTPPKPTRTTSKDSEKDSVATEYQLKALEWFDIRSHKLRKVKIITQNENGPCPLLALCNVLILRNDIEIRPYDRPTVSYEYLVELLGDYLLKVIPQNEAEINPKSGGDKKNSNSLLRPSLHDYQHTLDTALSIIPSLQTGLDVNVRFNSIHGFEPTAELSVFDIFNVDLVHGWVVDPQETEFWDVLVGKCGSYNRAVECVVRGDHLGKGVVVENVDRSSGSDYGKFTSGDSLDAKDKETVRDAFVVSQFLDRTATQLTYHDASFAHERSIVWESLRDVDQGASEFVNWQFEAAEISGGDYVDVNNNASSENIGGGDQDYALALSLQEEEAQGAAREAEFHRQQLIQKKRQREQEALRQQQLQAQLQRKGDFTGGRYQQKNSTDSGSQKRKTRPPSAAPESDSSSEEESATESLSTEDAYMFPLIGSGVLFGLYVIFQLFNKEYVNYLVTAYFGFLGVAATTTVGIYIVKKTGNVKLDPYKVVVTRKAKEIYRFSFSTIQLGVAVGSVFLTAYYVLTKNWIASNILGLSFAFNGIQMLSLDSFKTGVVLLSGLFLYDIFWVFGTEVMVSVAKSFDAPVKVLWPKHLFGLGSDIAVETPQFTMLGLGDIVIPGIFVALCLRLDHALYLKENPNAHKNSKYPTVYFKSCLASYIVGLVTTIIVMHTFKAAQPALLYLSPACILSVFITGSIKVVKTESSSEGGEEDVKLKPSDNGDGPGAVTGEEDYVEVTSTRNRKSKRALKKK</sequence>
<feature type="transmembrane region" description="Helical" evidence="10">
    <location>
        <begin position="1130"/>
        <end position="1154"/>
    </location>
</feature>
<gene>
    <name evidence="12" type="ORF">POCULU_LOCUS2539</name>
</gene>
<keyword evidence="3 10" id="KW-0812">Transmembrane</keyword>
<feature type="compositionally biased region" description="Gly residues" evidence="9">
    <location>
        <begin position="480"/>
        <end position="489"/>
    </location>
</feature>
<feature type="compositionally biased region" description="Polar residues" evidence="9">
    <location>
        <begin position="66"/>
        <end position="77"/>
    </location>
</feature>
<organism evidence="12 13">
    <name type="scientific">Paraglomus occultum</name>
    <dbReference type="NCBI Taxonomy" id="144539"/>
    <lineage>
        <taxon>Eukaryota</taxon>
        <taxon>Fungi</taxon>
        <taxon>Fungi incertae sedis</taxon>
        <taxon>Mucoromycota</taxon>
        <taxon>Glomeromycotina</taxon>
        <taxon>Glomeromycetes</taxon>
        <taxon>Paraglomerales</taxon>
        <taxon>Paraglomeraceae</taxon>
        <taxon>Paraglomus</taxon>
    </lineage>
</organism>
<dbReference type="InterPro" id="IPR033979">
    <property type="entry name" value="MINDY_domain"/>
</dbReference>
<feature type="compositionally biased region" description="Polar residues" evidence="9">
    <location>
        <begin position="455"/>
        <end position="467"/>
    </location>
</feature>
<evidence type="ECO:0000256" key="5">
    <source>
        <dbReference type="ARBA" id="ARBA00022824"/>
    </source>
</evidence>
<evidence type="ECO:0000256" key="10">
    <source>
        <dbReference type="SAM" id="Phobius"/>
    </source>
</evidence>
<feature type="region of interest" description="Disordered" evidence="9">
    <location>
        <begin position="371"/>
        <end position="390"/>
    </location>
</feature>
<feature type="compositionally biased region" description="Basic and acidic residues" evidence="9">
    <location>
        <begin position="650"/>
        <end position="659"/>
    </location>
</feature>
<evidence type="ECO:0000256" key="9">
    <source>
        <dbReference type="SAM" id="MobiDB-lite"/>
    </source>
</evidence>
<proteinExistence type="inferred from homology"/>
<evidence type="ECO:0000313" key="13">
    <source>
        <dbReference type="Proteomes" id="UP000789572"/>
    </source>
</evidence>
<dbReference type="GO" id="GO:0004843">
    <property type="term" value="F:cysteine-type deubiquitinase activity"/>
    <property type="evidence" value="ECO:0007669"/>
    <property type="project" value="InterPro"/>
</dbReference>
<dbReference type="GO" id="GO:1990380">
    <property type="term" value="F:K48-linked deubiquitinase activity"/>
    <property type="evidence" value="ECO:0007669"/>
    <property type="project" value="InterPro"/>
</dbReference>
<feature type="coiled-coil region" evidence="8">
    <location>
        <begin position="163"/>
        <end position="197"/>
    </location>
</feature>
<feature type="region of interest" description="Disordered" evidence="9">
    <location>
        <begin position="399"/>
        <end position="659"/>
    </location>
</feature>
<dbReference type="SMART" id="SM00730">
    <property type="entry name" value="PSN"/>
    <property type="match status" value="1"/>
</dbReference>
<dbReference type="PANTHER" id="PTHR12174">
    <property type="entry name" value="SIGNAL PEPTIDE PEPTIDASE"/>
    <property type="match status" value="1"/>
</dbReference>
<dbReference type="Proteomes" id="UP000789572">
    <property type="component" value="Unassembled WGS sequence"/>
</dbReference>
<dbReference type="GO" id="GO:0006465">
    <property type="term" value="P:signal peptide processing"/>
    <property type="evidence" value="ECO:0007669"/>
    <property type="project" value="TreeGrafter"/>
</dbReference>
<feature type="compositionally biased region" description="Polar residues" evidence="9">
    <location>
        <begin position="1015"/>
        <end position="1025"/>
    </location>
</feature>
<feature type="compositionally biased region" description="Basic residues" evidence="9">
    <location>
        <begin position="1371"/>
        <end position="1382"/>
    </location>
</feature>
<evidence type="ECO:0000256" key="3">
    <source>
        <dbReference type="ARBA" id="ARBA00022692"/>
    </source>
</evidence>
<evidence type="ECO:0000259" key="11">
    <source>
        <dbReference type="Pfam" id="PF04424"/>
    </source>
</evidence>
<feature type="transmembrane region" description="Helical" evidence="10">
    <location>
        <begin position="1088"/>
        <end position="1109"/>
    </location>
</feature>
<reference evidence="12" key="1">
    <citation type="submission" date="2021-06" db="EMBL/GenBank/DDBJ databases">
        <authorList>
            <person name="Kallberg Y."/>
            <person name="Tangrot J."/>
            <person name="Rosling A."/>
        </authorList>
    </citation>
    <scope>NUCLEOTIDE SEQUENCE</scope>
    <source>
        <strain evidence="12">IA702</strain>
    </source>
</reference>
<keyword evidence="8" id="KW-0175">Coiled coil</keyword>
<dbReference type="OrthoDB" id="29661at2759"/>
<comment type="similarity">
    <text evidence="2">Belongs to the peptidase A22B family.</text>
</comment>
<dbReference type="Pfam" id="PF04424">
    <property type="entry name" value="MINDY_DUB"/>
    <property type="match status" value="1"/>
</dbReference>
<evidence type="ECO:0000256" key="8">
    <source>
        <dbReference type="SAM" id="Coils"/>
    </source>
</evidence>
<feature type="compositionally biased region" description="Basic and acidic residues" evidence="9">
    <location>
        <begin position="497"/>
        <end position="566"/>
    </location>
</feature>
<dbReference type="Pfam" id="PF04258">
    <property type="entry name" value="Peptidase_A22B"/>
    <property type="match status" value="1"/>
</dbReference>
<comment type="subcellular location">
    <subcellularLocation>
        <location evidence="1">Endoplasmic reticulum membrane</location>
        <topology evidence="1">Multi-pass membrane protein</topology>
    </subcellularLocation>
</comment>
<evidence type="ECO:0000256" key="4">
    <source>
        <dbReference type="ARBA" id="ARBA00022801"/>
    </source>
</evidence>
<feature type="compositionally biased region" description="Polar residues" evidence="9">
    <location>
        <begin position="1"/>
        <end position="23"/>
    </location>
</feature>
<feature type="domain" description="MINDY deubiquitinase" evidence="11">
    <location>
        <begin position="662"/>
        <end position="900"/>
    </location>
</feature>
<dbReference type="GO" id="GO:0098554">
    <property type="term" value="C:cytoplasmic side of endoplasmic reticulum membrane"/>
    <property type="evidence" value="ECO:0007669"/>
    <property type="project" value="TreeGrafter"/>
</dbReference>
<feature type="transmembrane region" description="Helical" evidence="10">
    <location>
        <begin position="1281"/>
        <end position="1304"/>
    </location>
</feature>
<feature type="region of interest" description="Disordered" evidence="9">
    <location>
        <begin position="1007"/>
        <end position="1053"/>
    </location>
</feature>
<evidence type="ECO:0000256" key="2">
    <source>
        <dbReference type="ARBA" id="ARBA00006859"/>
    </source>
</evidence>
<evidence type="ECO:0000313" key="12">
    <source>
        <dbReference type="EMBL" id="CAG8500360.1"/>
    </source>
</evidence>
<evidence type="ECO:0000256" key="7">
    <source>
        <dbReference type="ARBA" id="ARBA00023136"/>
    </source>
</evidence>
<accession>A0A9N9EZK6</accession>
<feature type="compositionally biased region" description="Basic residues" evidence="9">
    <location>
        <begin position="433"/>
        <end position="443"/>
    </location>
</feature>
<keyword evidence="6 10" id="KW-1133">Transmembrane helix</keyword>
<comment type="caution">
    <text evidence="12">The sequence shown here is derived from an EMBL/GenBank/DDBJ whole genome shotgun (WGS) entry which is preliminary data.</text>
</comment>
<feature type="transmembrane region" description="Helical" evidence="10">
    <location>
        <begin position="1239"/>
        <end position="1260"/>
    </location>
</feature>
<dbReference type="PANTHER" id="PTHR12174:SF23">
    <property type="entry name" value="MINOR HISTOCOMPATIBILITY ANTIGEN H13"/>
    <property type="match status" value="1"/>
</dbReference>
<feature type="region of interest" description="Disordered" evidence="9">
    <location>
        <begin position="1"/>
        <end position="92"/>
    </location>
</feature>
<evidence type="ECO:0000256" key="1">
    <source>
        <dbReference type="ARBA" id="ARBA00004477"/>
    </source>
</evidence>
<feature type="transmembrane region" description="Helical" evidence="10">
    <location>
        <begin position="1186"/>
        <end position="1210"/>
    </location>
</feature>
<dbReference type="GO" id="GO:0033619">
    <property type="term" value="P:membrane protein proteolysis"/>
    <property type="evidence" value="ECO:0007669"/>
    <property type="project" value="TreeGrafter"/>
</dbReference>
<dbReference type="GO" id="GO:0042500">
    <property type="term" value="F:aspartic endopeptidase activity, intramembrane cleaving"/>
    <property type="evidence" value="ECO:0007669"/>
    <property type="project" value="InterPro"/>
</dbReference>
<dbReference type="EMBL" id="CAJVPJ010000241">
    <property type="protein sequence ID" value="CAG8500360.1"/>
    <property type="molecule type" value="Genomic_DNA"/>
</dbReference>